<keyword evidence="3" id="KW-0813">Transport</keyword>
<feature type="transmembrane region" description="Helical" evidence="8">
    <location>
        <begin position="505"/>
        <end position="525"/>
    </location>
</feature>
<dbReference type="Proteomes" id="UP001583280">
    <property type="component" value="Unassembled WGS sequence"/>
</dbReference>
<evidence type="ECO:0000256" key="6">
    <source>
        <dbReference type="ARBA" id="ARBA00023065"/>
    </source>
</evidence>
<evidence type="ECO:0000256" key="1">
    <source>
        <dbReference type="ARBA" id="ARBA00004127"/>
    </source>
</evidence>
<keyword evidence="4 8" id="KW-0812">Transmembrane</keyword>
<dbReference type="PANTHER" id="PTHR23501">
    <property type="entry name" value="MAJOR FACILITATOR SUPERFAMILY"/>
    <property type="match status" value="1"/>
</dbReference>
<keyword evidence="11" id="KW-1185">Reference proteome</keyword>
<dbReference type="Gene3D" id="1.20.1250.20">
    <property type="entry name" value="MFS general substrate transporter like domains"/>
    <property type="match status" value="2"/>
</dbReference>
<evidence type="ECO:0000256" key="5">
    <source>
        <dbReference type="ARBA" id="ARBA00022989"/>
    </source>
</evidence>
<gene>
    <name evidence="10" type="primary">SIT1_2</name>
    <name evidence="10" type="ORF">Cpir12675_005564</name>
</gene>
<feature type="transmembrane region" description="Helical" evidence="8">
    <location>
        <begin position="575"/>
        <end position="597"/>
    </location>
</feature>
<feature type="transmembrane region" description="Helical" evidence="8">
    <location>
        <begin position="466"/>
        <end position="484"/>
    </location>
</feature>
<feature type="transmembrane region" description="Helical" evidence="8">
    <location>
        <begin position="305"/>
        <end position="326"/>
    </location>
</feature>
<evidence type="ECO:0000313" key="11">
    <source>
        <dbReference type="Proteomes" id="UP001583280"/>
    </source>
</evidence>
<keyword evidence="6" id="KW-0406">Ion transport</keyword>
<evidence type="ECO:0000256" key="7">
    <source>
        <dbReference type="ARBA" id="ARBA00023136"/>
    </source>
</evidence>
<protein>
    <submittedName>
        <fullName evidence="10">Ferrioxamine B transporter</fullName>
    </submittedName>
</protein>
<sequence>MSPQQAVFDIGPSSTVTPSNLSLPSPSIFDIPTNGIPALENTATVSDNSRKNDFVHSTNSVPPEPSSPLVVAITSSDSAGVVRMKGINAVATPRDKAMLFLGVLVLSWAYGLDGTMRYTYQNYATASFHQHSLLATVNVLRAVIATVAQPTAGKIANVFGRMELIFLAILFYAVGTVIQAASSTMKTFAMGAVLYQIGYTMTILLVEVLVADSSSTRDRVWVSYIPALPFVVNTWISGFIADHVLRTLGWEWGIGMWAIIFPVCCMPLLYVLTSLERRAKRKGLIPPTPKTSLAEYFHKLDVPGVILIAASFSLLLVPLTLAGGAASQWRQAYIIVPLILSVPAFAALGYWDANLAQYPMVPFSALKDRGVWAPLVLALLLNLAWYMQGDYLYTSLVVCFDFSVPMAVIVASLYSFVGTVVGFTNGLLIRRVRRLKFSIVAGTILMAVAFGLMMKFRGSPTSFGKAGIILCECILGFAGALYPYPTQAVLQARLKHEHQSAMLGLYLAMYQVGSASGNALSGLLWHQTLPKLLHKNMPGNAALAVATFQDPIGMSGKFPVGTPERTAIIKSISQVQYHLCIFGLALSGPIIGIAMILRDHRLNDKQTLAEENGGLVDEKTGNTTG</sequence>
<dbReference type="InterPro" id="IPR036259">
    <property type="entry name" value="MFS_trans_sf"/>
</dbReference>
<comment type="subcellular location">
    <subcellularLocation>
        <location evidence="1">Endomembrane system</location>
        <topology evidence="1">Multi-pass membrane protein</topology>
    </subcellularLocation>
</comment>
<dbReference type="SUPFAM" id="SSF103473">
    <property type="entry name" value="MFS general substrate transporter"/>
    <property type="match status" value="1"/>
</dbReference>
<keyword evidence="7 8" id="KW-0472">Membrane</keyword>
<dbReference type="InterPro" id="IPR011701">
    <property type="entry name" value="MFS"/>
</dbReference>
<dbReference type="Pfam" id="PF07690">
    <property type="entry name" value="MFS_1"/>
    <property type="match status" value="1"/>
</dbReference>
<feature type="transmembrane region" description="Helical" evidence="8">
    <location>
        <begin position="188"/>
        <end position="209"/>
    </location>
</feature>
<evidence type="ECO:0000256" key="8">
    <source>
        <dbReference type="SAM" id="Phobius"/>
    </source>
</evidence>
<feature type="transmembrane region" description="Helical" evidence="8">
    <location>
        <begin position="435"/>
        <end position="454"/>
    </location>
</feature>
<comment type="caution">
    <text evidence="10">The sequence shown here is derived from an EMBL/GenBank/DDBJ whole genome shotgun (WGS) entry which is preliminary data.</text>
</comment>
<evidence type="ECO:0000256" key="3">
    <source>
        <dbReference type="ARBA" id="ARBA00022448"/>
    </source>
</evidence>
<proteinExistence type="inferred from homology"/>
<feature type="domain" description="Major facilitator superfamily (MFS) profile" evidence="9">
    <location>
        <begin position="99"/>
        <end position="553"/>
    </location>
</feature>
<evidence type="ECO:0000256" key="4">
    <source>
        <dbReference type="ARBA" id="ARBA00022692"/>
    </source>
</evidence>
<organism evidence="10 11">
    <name type="scientific">Ceratocystis pirilliformis</name>
    <dbReference type="NCBI Taxonomy" id="259994"/>
    <lineage>
        <taxon>Eukaryota</taxon>
        <taxon>Fungi</taxon>
        <taxon>Dikarya</taxon>
        <taxon>Ascomycota</taxon>
        <taxon>Pezizomycotina</taxon>
        <taxon>Sordariomycetes</taxon>
        <taxon>Hypocreomycetidae</taxon>
        <taxon>Microascales</taxon>
        <taxon>Ceratocystidaceae</taxon>
        <taxon>Ceratocystis</taxon>
    </lineage>
</organism>
<feature type="transmembrane region" description="Helical" evidence="8">
    <location>
        <begin position="371"/>
        <end position="387"/>
    </location>
</feature>
<feature type="transmembrane region" description="Helical" evidence="8">
    <location>
        <begin position="164"/>
        <end position="182"/>
    </location>
</feature>
<feature type="transmembrane region" description="Helical" evidence="8">
    <location>
        <begin position="332"/>
        <end position="351"/>
    </location>
</feature>
<keyword evidence="5 8" id="KW-1133">Transmembrane helix</keyword>
<name>A0ABR3YQ05_9PEZI</name>
<evidence type="ECO:0000256" key="2">
    <source>
        <dbReference type="ARBA" id="ARBA00008335"/>
    </source>
</evidence>
<dbReference type="EMBL" id="JAWDJO010000197">
    <property type="protein sequence ID" value="KAL1890022.1"/>
    <property type="molecule type" value="Genomic_DNA"/>
</dbReference>
<feature type="transmembrane region" description="Helical" evidence="8">
    <location>
        <begin position="407"/>
        <end position="428"/>
    </location>
</feature>
<dbReference type="PANTHER" id="PTHR23501:SF92">
    <property type="entry name" value="GLUTATHIONE EXCHANGER 1-RELATED"/>
    <property type="match status" value="1"/>
</dbReference>
<feature type="transmembrane region" description="Helical" evidence="8">
    <location>
        <begin position="221"/>
        <end position="240"/>
    </location>
</feature>
<accession>A0ABR3YQ05</accession>
<reference evidence="10 11" key="1">
    <citation type="journal article" date="2024" name="IMA Fungus">
        <title>IMA Genome - F19 : A genome assembly and annotation guide to empower mycologists, including annotated draft genome sequences of Ceratocystis pirilliformis, Diaporthe australafricana, Fusarium ophioides, Paecilomyces lecythidis, and Sporothrix stenoceras.</title>
        <authorList>
            <person name="Aylward J."/>
            <person name="Wilson A.M."/>
            <person name="Visagie C.M."/>
            <person name="Spraker J."/>
            <person name="Barnes I."/>
            <person name="Buitendag C."/>
            <person name="Ceriani C."/>
            <person name="Del Mar Angel L."/>
            <person name="du Plessis D."/>
            <person name="Fuchs T."/>
            <person name="Gasser K."/>
            <person name="Kramer D."/>
            <person name="Li W."/>
            <person name="Munsamy K."/>
            <person name="Piso A."/>
            <person name="Price J.L."/>
            <person name="Sonnekus B."/>
            <person name="Thomas C."/>
            <person name="van der Nest A."/>
            <person name="van Dijk A."/>
            <person name="van Heerden A."/>
            <person name="van Vuuren N."/>
            <person name="Yilmaz N."/>
            <person name="Duong T.A."/>
            <person name="van der Merwe N.A."/>
            <person name="Wingfield M.J."/>
            <person name="Wingfield B.D."/>
        </authorList>
    </citation>
    <scope>NUCLEOTIDE SEQUENCE [LARGE SCALE GENOMIC DNA]</scope>
    <source>
        <strain evidence="10 11">CMW 12675</strain>
    </source>
</reference>
<feature type="transmembrane region" description="Helical" evidence="8">
    <location>
        <begin position="252"/>
        <end position="272"/>
    </location>
</feature>
<dbReference type="InterPro" id="IPR020846">
    <property type="entry name" value="MFS_dom"/>
</dbReference>
<dbReference type="PROSITE" id="PS50850">
    <property type="entry name" value="MFS"/>
    <property type="match status" value="1"/>
</dbReference>
<evidence type="ECO:0000313" key="10">
    <source>
        <dbReference type="EMBL" id="KAL1890022.1"/>
    </source>
</evidence>
<evidence type="ECO:0000259" key="9">
    <source>
        <dbReference type="PROSITE" id="PS50850"/>
    </source>
</evidence>
<comment type="similarity">
    <text evidence="2">Belongs to the major facilitator superfamily.</text>
</comment>